<evidence type="ECO:0000256" key="5">
    <source>
        <dbReference type="ARBA" id="ARBA00023136"/>
    </source>
</evidence>
<reference evidence="9" key="1">
    <citation type="submission" date="2022-07" db="EMBL/GenBank/DDBJ databases">
        <title>Phylogenomic reconstructions and comparative analyses of Kickxellomycotina fungi.</title>
        <authorList>
            <person name="Reynolds N.K."/>
            <person name="Stajich J.E."/>
            <person name="Barry K."/>
            <person name="Grigoriev I.V."/>
            <person name="Crous P."/>
            <person name="Smith M.E."/>
        </authorList>
    </citation>
    <scope>NUCLEOTIDE SEQUENCE</scope>
    <source>
        <strain evidence="9">BCRC 34381</strain>
    </source>
</reference>
<feature type="compositionally biased region" description="Low complexity" evidence="6">
    <location>
        <begin position="32"/>
        <end position="54"/>
    </location>
</feature>
<feature type="transmembrane region" description="Helical" evidence="7">
    <location>
        <begin position="344"/>
        <end position="368"/>
    </location>
</feature>
<keyword evidence="4 7" id="KW-1133">Transmembrane helix</keyword>
<evidence type="ECO:0000313" key="10">
    <source>
        <dbReference type="Proteomes" id="UP001143981"/>
    </source>
</evidence>
<evidence type="ECO:0000256" key="3">
    <source>
        <dbReference type="ARBA" id="ARBA00022692"/>
    </source>
</evidence>
<evidence type="ECO:0000256" key="2">
    <source>
        <dbReference type="ARBA" id="ARBA00008066"/>
    </source>
</evidence>
<feature type="transmembrane region" description="Helical" evidence="7">
    <location>
        <begin position="495"/>
        <end position="516"/>
    </location>
</feature>
<proteinExistence type="inferred from homology"/>
<feature type="domain" description="Amino acid transporter transmembrane" evidence="8">
    <location>
        <begin position="312"/>
        <end position="692"/>
    </location>
</feature>
<keyword evidence="5 7" id="KW-0472">Membrane</keyword>
<dbReference type="InterPro" id="IPR013057">
    <property type="entry name" value="AA_transpt_TM"/>
</dbReference>
<gene>
    <name evidence="9" type="ORF">LPJ61_003408</name>
</gene>
<evidence type="ECO:0000256" key="1">
    <source>
        <dbReference type="ARBA" id="ARBA00004141"/>
    </source>
</evidence>
<sequence length="710" mass="77049">MATNTSASASPDAGETGDQPHERLPPNAQLPVSIASSSSPRERSVSGSVSLRLSQATEALASSTSPPAPNYIRALGSSAIDTDDEGALATPGGSDMVLSQAEAARRLKRHLVTRRPQSGPGSDAQARSYGSNGASASDYADSGDENGHEADANDSGGEDSDREEVPVDPFTLPSGDITHQLYRWHEEHREAPSRRGSSLRRHSLSAVASDSEWDVAYTTNRMLAPGGLRRQFVHEQAERQGRPANILTANFVDFIGLYGHFAGDDYPSDEDDPLDEDEAAAARPYPHGVGPIETTRLLRAQAAKRQREIKATASPKKAFFLLVKAFVGTGVLVLPRAFRNGGLLFSSVLMAGIAWYALHCMVLLADVYQRLGGSYGDLALKLYGRPLRYCVLVSIVLAQLGFCCAYVIFVATNMRDLWNTVTACKRQLSLETWIVVQLLIYVPLSFVRKIKKFASLSMVGNLFILIGLGYLFVYDLWLIAKRGPAEVVQFNPSKFPLLVGTAAFSYEGISLVIPIVESMERKDKFRGVLTASLVICAGLFVLIGALSYLAFGNDVETVILLNLPNGTTWTLGVQLLYSLAIIMSVPLQLFPAIRIIEAGMFTRSGKGNPTVKWQKNMFRTLLVVFIIVVAIFGAERLDNFIAIVGAAACLPLSFLYPAMLHYRALADTWWVRAKDLVLAAVALLGLVYVTFISINTWGTSGPPLDRCAAP</sequence>
<comment type="caution">
    <text evidence="9">The sequence shown here is derived from an EMBL/GenBank/DDBJ whole genome shotgun (WGS) entry which is preliminary data.</text>
</comment>
<dbReference type="AlphaFoldDB" id="A0A9W8CVK8"/>
<dbReference type="GO" id="GO:0005774">
    <property type="term" value="C:vacuolar membrane"/>
    <property type="evidence" value="ECO:0007669"/>
    <property type="project" value="TreeGrafter"/>
</dbReference>
<dbReference type="EMBL" id="JANBOI010000572">
    <property type="protein sequence ID" value="KAJ1729666.1"/>
    <property type="molecule type" value="Genomic_DNA"/>
</dbReference>
<name>A0A9W8CVK8_9FUNG</name>
<feature type="region of interest" description="Disordered" evidence="6">
    <location>
        <begin position="1"/>
        <end position="176"/>
    </location>
</feature>
<feature type="transmembrane region" description="Helical" evidence="7">
    <location>
        <begin position="528"/>
        <end position="551"/>
    </location>
</feature>
<dbReference type="Proteomes" id="UP001143981">
    <property type="component" value="Unassembled WGS sequence"/>
</dbReference>
<protein>
    <recommendedName>
        <fullName evidence="8">Amino acid transporter transmembrane domain-containing protein</fullName>
    </recommendedName>
</protein>
<evidence type="ECO:0000256" key="4">
    <source>
        <dbReference type="ARBA" id="ARBA00022989"/>
    </source>
</evidence>
<feature type="transmembrane region" description="Helical" evidence="7">
    <location>
        <begin position="430"/>
        <end position="447"/>
    </location>
</feature>
<comment type="similarity">
    <text evidence="2">Belongs to the amino acid/polyamine transporter 2 family.</text>
</comment>
<dbReference type="GO" id="GO:0015179">
    <property type="term" value="F:L-amino acid transmembrane transporter activity"/>
    <property type="evidence" value="ECO:0007669"/>
    <property type="project" value="TreeGrafter"/>
</dbReference>
<comment type="subcellular location">
    <subcellularLocation>
        <location evidence="1">Membrane</location>
        <topology evidence="1">Multi-pass membrane protein</topology>
    </subcellularLocation>
</comment>
<keyword evidence="3 7" id="KW-0812">Transmembrane</keyword>
<accession>A0A9W8CVK8</accession>
<evidence type="ECO:0000256" key="6">
    <source>
        <dbReference type="SAM" id="MobiDB-lite"/>
    </source>
</evidence>
<dbReference type="PANTHER" id="PTHR22950">
    <property type="entry name" value="AMINO ACID TRANSPORTER"/>
    <property type="match status" value="1"/>
</dbReference>
<feature type="transmembrane region" description="Helical" evidence="7">
    <location>
        <begin position="459"/>
        <end position="480"/>
    </location>
</feature>
<keyword evidence="10" id="KW-1185">Reference proteome</keyword>
<dbReference type="Pfam" id="PF01490">
    <property type="entry name" value="Aa_trans"/>
    <property type="match status" value="1"/>
</dbReference>
<feature type="compositionally biased region" description="Polar residues" evidence="6">
    <location>
        <begin position="55"/>
        <end position="65"/>
    </location>
</feature>
<feature type="transmembrane region" description="Helical" evidence="7">
    <location>
        <begin position="640"/>
        <end position="664"/>
    </location>
</feature>
<feature type="transmembrane region" description="Helical" evidence="7">
    <location>
        <begin position="617"/>
        <end position="634"/>
    </location>
</feature>
<dbReference type="PANTHER" id="PTHR22950:SF666">
    <property type="entry name" value="VACUOLAR AMINO ACID TRANSPORTER 4"/>
    <property type="match status" value="1"/>
</dbReference>
<feature type="transmembrane region" description="Helical" evidence="7">
    <location>
        <begin position="676"/>
        <end position="694"/>
    </location>
</feature>
<feature type="transmembrane region" description="Helical" evidence="7">
    <location>
        <begin position="389"/>
        <end position="410"/>
    </location>
</feature>
<evidence type="ECO:0000256" key="7">
    <source>
        <dbReference type="SAM" id="Phobius"/>
    </source>
</evidence>
<feature type="transmembrane region" description="Helical" evidence="7">
    <location>
        <begin position="318"/>
        <end position="338"/>
    </location>
</feature>
<evidence type="ECO:0000259" key="8">
    <source>
        <dbReference type="Pfam" id="PF01490"/>
    </source>
</evidence>
<organism evidence="9 10">
    <name type="scientific">Coemansia biformis</name>
    <dbReference type="NCBI Taxonomy" id="1286918"/>
    <lineage>
        <taxon>Eukaryota</taxon>
        <taxon>Fungi</taxon>
        <taxon>Fungi incertae sedis</taxon>
        <taxon>Zoopagomycota</taxon>
        <taxon>Kickxellomycotina</taxon>
        <taxon>Kickxellomycetes</taxon>
        <taxon>Kickxellales</taxon>
        <taxon>Kickxellaceae</taxon>
        <taxon>Coemansia</taxon>
    </lineage>
</organism>
<feature type="transmembrane region" description="Helical" evidence="7">
    <location>
        <begin position="571"/>
        <end position="596"/>
    </location>
</feature>
<dbReference type="OrthoDB" id="1684102at2759"/>
<evidence type="ECO:0000313" key="9">
    <source>
        <dbReference type="EMBL" id="KAJ1729666.1"/>
    </source>
</evidence>